<proteinExistence type="predicted"/>
<geneLocation type="plasmid" evidence="1 2">
    <name>pANSO36A</name>
</geneLocation>
<evidence type="ECO:0000313" key="2">
    <source>
        <dbReference type="Proteomes" id="UP001055453"/>
    </source>
</evidence>
<organism evidence="1 2">
    <name type="scientific">Nostoc cf. commune SO-36</name>
    <dbReference type="NCBI Taxonomy" id="449208"/>
    <lineage>
        <taxon>Bacteria</taxon>
        <taxon>Bacillati</taxon>
        <taxon>Cyanobacteriota</taxon>
        <taxon>Cyanophyceae</taxon>
        <taxon>Nostocales</taxon>
        <taxon>Nostocaceae</taxon>
        <taxon>Nostoc</taxon>
    </lineage>
</organism>
<keyword evidence="2" id="KW-1185">Reference proteome</keyword>
<gene>
    <name evidence="1" type="ORF">ANSO36C_63310</name>
</gene>
<accession>A0ABM7ZB84</accession>
<keyword evidence="1" id="KW-0614">Plasmid</keyword>
<protein>
    <submittedName>
        <fullName evidence="1">Uncharacterized protein</fullName>
    </submittedName>
</protein>
<sequence>MKCPAVAYKTGGESTASSSLSPKLRLLIESNNRKPGEIVKLNISKLQSSGAKKRFPSGAVIAYIAVGRH</sequence>
<dbReference type="EMBL" id="AP025733">
    <property type="protein sequence ID" value="BDI20529.1"/>
    <property type="molecule type" value="Genomic_DNA"/>
</dbReference>
<evidence type="ECO:0000313" key="1">
    <source>
        <dbReference type="EMBL" id="BDI20529.1"/>
    </source>
</evidence>
<dbReference type="Proteomes" id="UP001055453">
    <property type="component" value="Plasmid pANSO36A"/>
</dbReference>
<name>A0ABM7ZB84_NOSCO</name>
<reference evidence="1" key="1">
    <citation type="submission" date="2022-04" db="EMBL/GenBank/DDBJ databases">
        <title>Complete genome sequence of a cyanobacterium, Nostoc sp. SO-36, isolated in Antarctica.</title>
        <authorList>
            <person name="Kanesaki Y."/>
            <person name="Effendi D."/>
            <person name="Sakamoto T."/>
            <person name="Ohtani S."/>
            <person name="Awai K."/>
        </authorList>
    </citation>
    <scope>NUCLEOTIDE SEQUENCE</scope>
    <source>
        <strain evidence="1">SO-36</strain>
        <plasmid evidence="1">pANSO36A</plasmid>
    </source>
</reference>